<accession>A0A1R3X145</accession>
<dbReference type="STRING" id="1317125.SAMN05444128_1416"/>
<keyword evidence="3" id="KW-1185">Reference proteome</keyword>
<evidence type="ECO:0000313" key="2">
    <source>
        <dbReference type="EMBL" id="SIT84554.1"/>
    </source>
</evidence>
<feature type="domain" description="SusE outer membrane protein" evidence="1">
    <location>
        <begin position="23"/>
        <end position="129"/>
    </location>
</feature>
<dbReference type="GO" id="GO:0019867">
    <property type="term" value="C:outer membrane"/>
    <property type="evidence" value="ECO:0007669"/>
    <property type="project" value="InterPro"/>
</dbReference>
<dbReference type="RefSeq" id="WP_076666946.1">
    <property type="nucleotide sequence ID" value="NZ_FTPP01000001.1"/>
</dbReference>
<sequence length="346" mass="38152">MKNWLNKSLVFVLASLTLMSCEKDEDKLILREGTPPMLSASSTNVVLTEETAEGTALTLNWNEADFGFDAATEYSLQIDTAGDNFVAPYSVSLGNKMTSKAYTGQELNTLMSRLKYTPEEMHEVKFRIRAGVSEFVNPVYSNVVTVNVTPYNTYIEPTFIYVPGDYQGWNPGTAPSLISVEANNIYQGIISFTDPGKSRMFKFTAERSWDLNWGNGATAGTLAENGSDLSVPANDSYMLIVNLNTLTWSATKHSWGVIGSATAGGWDSDQNMRYINEEDVWKATLDLKVGDIKFRFNDAWDINYGGKDGNLNLGGDNIAITAAGKYEITLKIDEEAETATYTLVKL</sequence>
<dbReference type="CDD" id="cd12967">
    <property type="entry name" value="CBM_SusE-F_like_u1"/>
    <property type="match status" value="1"/>
</dbReference>
<protein>
    <submittedName>
        <fullName evidence="2">SusE outer membrane protein</fullName>
    </submittedName>
</protein>
<gene>
    <name evidence="2" type="ORF">SAMN05444128_1416</name>
</gene>
<organism evidence="2 3">
    <name type="scientific">Pontibacter indicus</name>
    <dbReference type="NCBI Taxonomy" id="1317125"/>
    <lineage>
        <taxon>Bacteria</taxon>
        <taxon>Pseudomonadati</taxon>
        <taxon>Bacteroidota</taxon>
        <taxon>Cytophagia</taxon>
        <taxon>Cytophagales</taxon>
        <taxon>Hymenobacteraceae</taxon>
        <taxon>Pontibacter</taxon>
    </lineage>
</organism>
<dbReference type="Gene3D" id="2.60.40.3620">
    <property type="match status" value="2"/>
</dbReference>
<dbReference type="EMBL" id="FTPP01000001">
    <property type="protein sequence ID" value="SIT84554.1"/>
    <property type="molecule type" value="Genomic_DNA"/>
</dbReference>
<dbReference type="PROSITE" id="PS51257">
    <property type="entry name" value="PROKAR_LIPOPROTEIN"/>
    <property type="match status" value="1"/>
</dbReference>
<dbReference type="OrthoDB" id="975117at2"/>
<dbReference type="Proteomes" id="UP000187181">
    <property type="component" value="Unassembled WGS sequence"/>
</dbReference>
<dbReference type="InterPro" id="IPR025970">
    <property type="entry name" value="SusE"/>
</dbReference>
<dbReference type="Pfam" id="PF14292">
    <property type="entry name" value="SusE"/>
    <property type="match status" value="1"/>
</dbReference>
<evidence type="ECO:0000259" key="1">
    <source>
        <dbReference type="Pfam" id="PF14292"/>
    </source>
</evidence>
<reference evidence="3" key="1">
    <citation type="submission" date="2017-01" db="EMBL/GenBank/DDBJ databases">
        <authorList>
            <person name="Varghese N."/>
            <person name="Submissions S."/>
        </authorList>
    </citation>
    <scope>NUCLEOTIDE SEQUENCE [LARGE SCALE GENOMIC DNA]</scope>
    <source>
        <strain evidence="3">LP100</strain>
    </source>
</reference>
<dbReference type="AlphaFoldDB" id="A0A1R3X145"/>
<name>A0A1R3X145_9BACT</name>
<proteinExistence type="predicted"/>
<dbReference type="CDD" id="cd12956">
    <property type="entry name" value="CBM_SusE-F_like"/>
    <property type="match status" value="1"/>
</dbReference>
<dbReference type="GO" id="GO:2001070">
    <property type="term" value="F:starch binding"/>
    <property type="evidence" value="ECO:0007669"/>
    <property type="project" value="InterPro"/>
</dbReference>
<evidence type="ECO:0000313" key="3">
    <source>
        <dbReference type="Proteomes" id="UP000187181"/>
    </source>
</evidence>